<dbReference type="GO" id="GO:0044780">
    <property type="term" value="P:bacterial-type flagellum assembly"/>
    <property type="evidence" value="ECO:0007669"/>
    <property type="project" value="InterPro"/>
</dbReference>
<dbReference type="InterPro" id="IPR017585">
    <property type="entry name" value="SAF_FlgA"/>
</dbReference>
<protein>
    <recommendedName>
        <fullName evidence="4">SAF domain-containing protein</fullName>
    </recommendedName>
</protein>
<dbReference type="PANTHER" id="PTHR36307:SF1">
    <property type="entry name" value="FLAGELLA BASAL BODY P-RING FORMATION PROTEIN FLGA"/>
    <property type="match status" value="1"/>
</dbReference>
<dbReference type="NCBIfam" id="TIGR03170">
    <property type="entry name" value="flgA_cterm"/>
    <property type="match status" value="1"/>
</dbReference>
<gene>
    <name evidence="5" type="ORF">MNBD_ALPHA08-1560</name>
</gene>
<dbReference type="AlphaFoldDB" id="A0A3B0R9Q9"/>
<feature type="domain" description="SAF" evidence="4">
    <location>
        <begin position="31"/>
        <end position="94"/>
    </location>
</feature>
<proteinExistence type="predicted"/>
<dbReference type="InterPro" id="IPR013974">
    <property type="entry name" value="SAF"/>
</dbReference>
<dbReference type="SMART" id="SM00858">
    <property type="entry name" value="SAF"/>
    <property type="match status" value="1"/>
</dbReference>
<dbReference type="GO" id="GO:0042597">
    <property type="term" value="C:periplasmic space"/>
    <property type="evidence" value="ECO:0007669"/>
    <property type="project" value="UniProtKB-SubCell"/>
</dbReference>
<evidence type="ECO:0000256" key="1">
    <source>
        <dbReference type="ARBA" id="ARBA00004418"/>
    </source>
</evidence>
<evidence type="ECO:0000259" key="4">
    <source>
        <dbReference type="SMART" id="SM00858"/>
    </source>
</evidence>
<comment type="subcellular location">
    <subcellularLocation>
        <location evidence="1">Periplasm</location>
    </subcellularLocation>
</comment>
<keyword evidence="3" id="KW-0574">Periplasm</keyword>
<dbReference type="Gene3D" id="2.30.30.760">
    <property type="match status" value="1"/>
</dbReference>
<accession>A0A3B0R9Q9</accession>
<organism evidence="5">
    <name type="scientific">hydrothermal vent metagenome</name>
    <dbReference type="NCBI Taxonomy" id="652676"/>
    <lineage>
        <taxon>unclassified sequences</taxon>
        <taxon>metagenomes</taxon>
        <taxon>ecological metagenomes</taxon>
    </lineage>
</organism>
<dbReference type="EMBL" id="UOEC01000057">
    <property type="protein sequence ID" value="VAV89072.1"/>
    <property type="molecule type" value="Genomic_DNA"/>
</dbReference>
<reference evidence="5" key="1">
    <citation type="submission" date="2018-06" db="EMBL/GenBank/DDBJ databases">
        <authorList>
            <person name="Zhirakovskaya E."/>
        </authorList>
    </citation>
    <scope>NUCLEOTIDE SEQUENCE</scope>
</reference>
<sequence>MTEKVAGPIIAILFAGLAAIYSSANVAKAAETLPVPVVTIYPGDTIAPQLLRDRRFSARFMALGGYMRSAESLVGKVARRTLIRGKAIPENAVREPYAVRNGQLVTLRYQTGALSIVAKAISLKSGSVGDYVQTRNLDTRRTVAGIVQSDGSVLVSSK</sequence>
<evidence type="ECO:0000256" key="3">
    <source>
        <dbReference type="ARBA" id="ARBA00022764"/>
    </source>
</evidence>
<dbReference type="PANTHER" id="PTHR36307">
    <property type="entry name" value="FLAGELLA BASAL BODY P-RING FORMATION PROTEIN FLGA"/>
    <property type="match status" value="1"/>
</dbReference>
<evidence type="ECO:0000313" key="5">
    <source>
        <dbReference type="EMBL" id="VAV89072.1"/>
    </source>
</evidence>
<keyword evidence="2" id="KW-0732">Signal</keyword>
<dbReference type="InterPro" id="IPR039246">
    <property type="entry name" value="Flagellar_FlgA"/>
</dbReference>
<evidence type="ECO:0000256" key="2">
    <source>
        <dbReference type="ARBA" id="ARBA00022729"/>
    </source>
</evidence>
<dbReference type="Pfam" id="PF13144">
    <property type="entry name" value="ChapFlgA"/>
    <property type="match status" value="1"/>
</dbReference>
<dbReference type="CDD" id="cd11614">
    <property type="entry name" value="SAF_CpaB_FlgA_like"/>
    <property type="match status" value="1"/>
</dbReference>
<name>A0A3B0R9Q9_9ZZZZ</name>